<dbReference type="EMBL" id="BGPR01008087">
    <property type="protein sequence ID" value="GBN31483.1"/>
    <property type="molecule type" value="Genomic_DNA"/>
</dbReference>
<reference evidence="1 2" key="1">
    <citation type="journal article" date="2019" name="Sci. Rep.">
        <title>Orb-weaving spider Araneus ventricosus genome elucidates the spidroin gene catalogue.</title>
        <authorList>
            <person name="Kono N."/>
            <person name="Nakamura H."/>
            <person name="Ohtoshi R."/>
            <person name="Moran D.A.P."/>
            <person name="Shinohara A."/>
            <person name="Yoshida Y."/>
            <person name="Fujiwara M."/>
            <person name="Mori M."/>
            <person name="Tomita M."/>
            <person name="Arakawa K."/>
        </authorList>
    </citation>
    <scope>NUCLEOTIDE SEQUENCE [LARGE SCALE GENOMIC DNA]</scope>
</reference>
<gene>
    <name evidence="1" type="ORF">AVEN_33000_1</name>
</gene>
<comment type="caution">
    <text evidence="1">The sequence shown here is derived from an EMBL/GenBank/DDBJ whole genome shotgun (WGS) entry which is preliminary data.</text>
</comment>
<protein>
    <submittedName>
        <fullName evidence="1">Uncharacterized protein</fullName>
    </submittedName>
</protein>
<organism evidence="1 2">
    <name type="scientific">Araneus ventricosus</name>
    <name type="common">Orbweaver spider</name>
    <name type="synonym">Epeira ventricosa</name>
    <dbReference type="NCBI Taxonomy" id="182803"/>
    <lineage>
        <taxon>Eukaryota</taxon>
        <taxon>Metazoa</taxon>
        <taxon>Ecdysozoa</taxon>
        <taxon>Arthropoda</taxon>
        <taxon>Chelicerata</taxon>
        <taxon>Arachnida</taxon>
        <taxon>Araneae</taxon>
        <taxon>Araneomorphae</taxon>
        <taxon>Entelegynae</taxon>
        <taxon>Araneoidea</taxon>
        <taxon>Araneidae</taxon>
        <taxon>Araneus</taxon>
    </lineage>
</organism>
<accession>A0A4Y2MXR3</accession>
<dbReference type="Proteomes" id="UP000499080">
    <property type="component" value="Unassembled WGS sequence"/>
</dbReference>
<proteinExistence type="predicted"/>
<evidence type="ECO:0000313" key="1">
    <source>
        <dbReference type="EMBL" id="GBN31483.1"/>
    </source>
</evidence>
<evidence type="ECO:0000313" key="2">
    <source>
        <dbReference type="Proteomes" id="UP000499080"/>
    </source>
</evidence>
<name>A0A4Y2MXR3_ARAVE</name>
<dbReference type="AlphaFoldDB" id="A0A4Y2MXR3"/>
<keyword evidence="2" id="KW-1185">Reference proteome</keyword>
<sequence>MSNDTYYANVQRQNSPTQDSLEWGRILDNCIEKKPMIRQEASTDSILNIKGCFNENDGVILHPTYKLIRCCQQAAMNEYVTPLLRQRPEADSTYAEILNGHLITAM</sequence>